<sequence length="150" mass="16716">MLFLSGRNIYLEGLAVNEVAGLEHTVDAEDPDIEAPALKQRSSGEEARQEGTIYYVQILIIFIACLVRGWTGSDAGERKGKTQEVSDFTDLHSRRLDRHVERERWAQTSASVLTTPRPRPLADGYENLWNLTPLGKTQRLMECGAVNAGC</sequence>
<organism evidence="1 2">
    <name type="scientific">Gymnopus androsaceus JB14</name>
    <dbReference type="NCBI Taxonomy" id="1447944"/>
    <lineage>
        <taxon>Eukaryota</taxon>
        <taxon>Fungi</taxon>
        <taxon>Dikarya</taxon>
        <taxon>Basidiomycota</taxon>
        <taxon>Agaricomycotina</taxon>
        <taxon>Agaricomycetes</taxon>
        <taxon>Agaricomycetidae</taxon>
        <taxon>Agaricales</taxon>
        <taxon>Marasmiineae</taxon>
        <taxon>Omphalotaceae</taxon>
        <taxon>Gymnopus</taxon>
    </lineage>
</organism>
<dbReference type="AlphaFoldDB" id="A0A6A4H381"/>
<keyword evidence="2" id="KW-1185">Reference proteome</keyword>
<accession>A0A6A4H381</accession>
<proteinExistence type="predicted"/>
<protein>
    <submittedName>
        <fullName evidence="1">Uncharacterized protein</fullName>
    </submittedName>
</protein>
<reference evidence="1" key="1">
    <citation type="journal article" date="2019" name="Environ. Microbiol.">
        <title>Fungal ecological strategies reflected in gene transcription - a case study of two litter decomposers.</title>
        <authorList>
            <person name="Barbi F."/>
            <person name="Kohler A."/>
            <person name="Barry K."/>
            <person name="Baskaran P."/>
            <person name="Daum C."/>
            <person name="Fauchery L."/>
            <person name="Ihrmark K."/>
            <person name="Kuo A."/>
            <person name="LaButti K."/>
            <person name="Lipzen A."/>
            <person name="Morin E."/>
            <person name="Grigoriev I.V."/>
            <person name="Henrissat B."/>
            <person name="Lindahl B."/>
            <person name="Martin F."/>
        </authorList>
    </citation>
    <scope>NUCLEOTIDE SEQUENCE</scope>
    <source>
        <strain evidence="1">JB14</strain>
    </source>
</reference>
<gene>
    <name evidence="1" type="ORF">BT96DRAFT_944858</name>
</gene>
<dbReference type="EMBL" id="ML769603">
    <property type="protein sequence ID" value="KAE9392138.1"/>
    <property type="molecule type" value="Genomic_DNA"/>
</dbReference>
<name>A0A6A4H381_9AGAR</name>
<evidence type="ECO:0000313" key="1">
    <source>
        <dbReference type="EMBL" id="KAE9392138.1"/>
    </source>
</evidence>
<dbReference type="Proteomes" id="UP000799118">
    <property type="component" value="Unassembled WGS sequence"/>
</dbReference>
<evidence type="ECO:0000313" key="2">
    <source>
        <dbReference type="Proteomes" id="UP000799118"/>
    </source>
</evidence>